<dbReference type="InterPro" id="IPR000524">
    <property type="entry name" value="Tscrpt_reg_HTH_GntR"/>
</dbReference>
<dbReference type="InterPro" id="IPR036390">
    <property type="entry name" value="WH_DNA-bd_sf"/>
</dbReference>
<keyword evidence="3" id="KW-0804">Transcription</keyword>
<proteinExistence type="predicted"/>
<dbReference type="InterPro" id="IPR033532">
    <property type="entry name" value="AraR_ligand_bind_dom"/>
</dbReference>
<dbReference type="PANTHER" id="PTHR30146">
    <property type="entry name" value="LACI-RELATED TRANSCRIPTIONAL REPRESSOR"/>
    <property type="match status" value="1"/>
</dbReference>
<dbReference type="InterPro" id="IPR046335">
    <property type="entry name" value="LacI/GalR-like_sensor"/>
</dbReference>
<evidence type="ECO:0000256" key="2">
    <source>
        <dbReference type="ARBA" id="ARBA00023125"/>
    </source>
</evidence>
<evidence type="ECO:0000259" key="4">
    <source>
        <dbReference type="PROSITE" id="PS50949"/>
    </source>
</evidence>
<evidence type="ECO:0000256" key="3">
    <source>
        <dbReference type="ARBA" id="ARBA00023163"/>
    </source>
</evidence>
<keyword evidence="1" id="KW-0805">Transcription regulation</keyword>
<feature type="domain" description="HTH gntR-type" evidence="4">
    <location>
        <begin position="9"/>
        <end position="77"/>
    </location>
</feature>
<dbReference type="RefSeq" id="WP_147619404.1">
    <property type="nucleotide sequence ID" value="NZ_JACOQH010000004.1"/>
</dbReference>
<name>A0ABR7IAN5_9FIRM</name>
<dbReference type="InterPro" id="IPR028082">
    <property type="entry name" value="Peripla_BP_I"/>
</dbReference>
<keyword evidence="6" id="KW-1185">Reference proteome</keyword>
<evidence type="ECO:0000313" key="6">
    <source>
        <dbReference type="Proteomes" id="UP000621540"/>
    </source>
</evidence>
<evidence type="ECO:0000313" key="5">
    <source>
        <dbReference type="EMBL" id="MBC5753928.1"/>
    </source>
</evidence>
<dbReference type="SUPFAM" id="SSF53822">
    <property type="entry name" value="Periplasmic binding protein-like I"/>
    <property type="match status" value="1"/>
</dbReference>
<dbReference type="Gene3D" id="1.10.10.10">
    <property type="entry name" value="Winged helix-like DNA-binding domain superfamily/Winged helix DNA-binding domain"/>
    <property type="match status" value="1"/>
</dbReference>
<comment type="caution">
    <text evidence="5">The sequence shown here is derived from an EMBL/GenBank/DDBJ whole genome shotgun (WGS) entry which is preliminary data.</text>
</comment>
<dbReference type="Proteomes" id="UP000621540">
    <property type="component" value="Unassembled WGS sequence"/>
</dbReference>
<reference evidence="5 6" key="1">
    <citation type="submission" date="2020-08" db="EMBL/GenBank/DDBJ databases">
        <title>Genome public.</title>
        <authorList>
            <person name="Liu C."/>
            <person name="Sun Q."/>
        </authorList>
    </citation>
    <scope>NUCLEOTIDE SEQUENCE [LARGE SCALE GENOMIC DNA]</scope>
    <source>
        <strain evidence="5 6">BX0805</strain>
    </source>
</reference>
<dbReference type="Pfam" id="PF00392">
    <property type="entry name" value="GntR"/>
    <property type="match status" value="1"/>
</dbReference>
<dbReference type="Gene3D" id="3.40.50.2300">
    <property type="match status" value="2"/>
</dbReference>
<dbReference type="SUPFAM" id="SSF46785">
    <property type="entry name" value="Winged helix' DNA-binding domain"/>
    <property type="match status" value="1"/>
</dbReference>
<sequence>MLEEENTKKLKYYKLMEELKEQIVSGKLRAGDKLPSENELSRAYGVSRQTVRKALLILENAGYIYAEHGRGTFCSELVRHTRTSKNIAVVTTYLSDYIFPRVIQGIDHVMTEAGYSILLKNTKNSRRLEARCLEELLKKDIDGLIIEPSKSQIYCRHMNLYQKLDEFQIPYVFIQGCFRQMEDKPQILMDDCKGGYLITKYLIGLGHREILGVFKADDTQGQNRHKGYVRALQEAGLSYDPDHVVWFYTEDRAIHPYERIRQMAEAGEQMDAVVCYNDQIAVEVIRALTEAGRSVPDDVSVTGYDNSFIAESSAVKLTTIAHPQEKLGEMAAEMLLSLMRDGQPAGGNDRILIEPELVIRDSCKSRKNNL</sequence>
<dbReference type="CDD" id="cd01541">
    <property type="entry name" value="PBP1_AraR"/>
    <property type="match status" value="1"/>
</dbReference>
<dbReference type="PANTHER" id="PTHR30146:SF150">
    <property type="entry name" value="ARABINOSE METABOLISM TRANSCRIPTIONAL REPRESSOR"/>
    <property type="match status" value="1"/>
</dbReference>
<evidence type="ECO:0000256" key="1">
    <source>
        <dbReference type="ARBA" id="ARBA00023015"/>
    </source>
</evidence>
<protein>
    <submittedName>
        <fullName evidence="5">GntR family transcriptional regulator</fullName>
    </submittedName>
</protein>
<dbReference type="SMART" id="SM00345">
    <property type="entry name" value="HTH_GNTR"/>
    <property type="match status" value="1"/>
</dbReference>
<dbReference type="PROSITE" id="PS50949">
    <property type="entry name" value="HTH_GNTR"/>
    <property type="match status" value="1"/>
</dbReference>
<gene>
    <name evidence="5" type="ORF">H8Z76_07785</name>
</gene>
<dbReference type="InterPro" id="IPR036388">
    <property type="entry name" value="WH-like_DNA-bd_sf"/>
</dbReference>
<dbReference type="CDD" id="cd07377">
    <property type="entry name" value="WHTH_GntR"/>
    <property type="match status" value="1"/>
</dbReference>
<dbReference type="Pfam" id="PF13377">
    <property type="entry name" value="Peripla_BP_3"/>
    <property type="match status" value="1"/>
</dbReference>
<accession>A0ABR7IAN5</accession>
<dbReference type="PRINTS" id="PR00035">
    <property type="entry name" value="HTHGNTR"/>
</dbReference>
<keyword evidence="2" id="KW-0238">DNA-binding</keyword>
<organism evidence="5 6">
    <name type="scientific">Roseburia yibonii</name>
    <dbReference type="NCBI Taxonomy" id="2763063"/>
    <lineage>
        <taxon>Bacteria</taxon>
        <taxon>Bacillati</taxon>
        <taxon>Bacillota</taxon>
        <taxon>Clostridia</taxon>
        <taxon>Lachnospirales</taxon>
        <taxon>Lachnospiraceae</taxon>
        <taxon>Roseburia</taxon>
    </lineage>
</organism>
<dbReference type="EMBL" id="JACOQH010000004">
    <property type="protein sequence ID" value="MBC5753928.1"/>
    <property type="molecule type" value="Genomic_DNA"/>
</dbReference>